<dbReference type="GO" id="GO:0009086">
    <property type="term" value="P:methionine biosynthetic process"/>
    <property type="evidence" value="ECO:0007669"/>
    <property type="project" value="InterPro"/>
</dbReference>
<name>A0A4R4RGG4_9ACTN</name>
<proteinExistence type="predicted"/>
<dbReference type="CDD" id="cd03310">
    <property type="entry name" value="CIMS_like"/>
    <property type="match status" value="1"/>
</dbReference>
<dbReference type="Proteomes" id="UP000295621">
    <property type="component" value="Unassembled WGS sequence"/>
</dbReference>
<dbReference type="Gene3D" id="3.20.20.210">
    <property type="match status" value="1"/>
</dbReference>
<dbReference type="InterPro" id="IPR038071">
    <property type="entry name" value="UROD/MetE-like_sf"/>
</dbReference>
<dbReference type="GO" id="GO:0003871">
    <property type="term" value="F:5-methyltetrahydropteroyltriglutamate-homocysteine S-methyltransferase activity"/>
    <property type="evidence" value="ECO:0007669"/>
    <property type="project" value="InterPro"/>
</dbReference>
<dbReference type="SUPFAM" id="SSF51726">
    <property type="entry name" value="UROD/MetE-like"/>
    <property type="match status" value="1"/>
</dbReference>
<reference evidence="3 4" key="1">
    <citation type="submission" date="2019-02" db="EMBL/GenBank/DDBJ databases">
        <title>Draft genome sequences of novel Actinobacteria.</title>
        <authorList>
            <person name="Sahin N."/>
            <person name="Ay H."/>
            <person name="Saygin H."/>
        </authorList>
    </citation>
    <scope>NUCLEOTIDE SEQUENCE [LARGE SCALE GENOMIC DNA]</scope>
    <source>
        <strain evidence="3 4">KC603</strain>
    </source>
</reference>
<dbReference type="Pfam" id="PF01717">
    <property type="entry name" value="Meth_synt_2"/>
    <property type="match status" value="1"/>
</dbReference>
<keyword evidence="4" id="KW-1185">Reference proteome</keyword>
<comment type="caution">
    <text evidence="3">The sequence shown here is derived from an EMBL/GenBank/DDBJ whole genome shotgun (WGS) entry which is preliminary data.</text>
</comment>
<organism evidence="3 4">
    <name type="scientific">Jiangella ureilytica</name>
    <dbReference type="NCBI Taxonomy" id="2530374"/>
    <lineage>
        <taxon>Bacteria</taxon>
        <taxon>Bacillati</taxon>
        <taxon>Actinomycetota</taxon>
        <taxon>Actinomycetes</taxon>
        <taxon>Jiangellales</taxon>
        <taxon>Jiangellaceae</taxon>
        <taxon>Jiangella</taxon>
    </lineage>
</organism>
<feature type="compositionally biased region" description="Low complexity" evidence="1">
    <location>
        <begin position="1"/>
        <end position="28"/>
    </location>
</feature>
<dbReference type="InterPro" id="IPR002629">
    <property type="entry name" value="Met_Synth_C/arc"/>
</dbReference>
<gene>
    <name evidence="3" type="ORF">E1212_21430</name>
</gene>
<dbReference type="EMBL" id="SMKL01000057">
    <property type="protein sequence ID" value="TDC48370.1"/>
    <property type="molecule type" value="Genomic_DNA"/>
</dbReference>
<evidence type="ECO:0000256" key="1">
    <source>
        <dbReference type="SAM" id="MobiDB-lite"/>
    </source>
</evidence>
<evidence type="ECO:0000259" key="2">
    <source>
        <dbReference type="Pfam" id="PF01717"/>
    </source>
</evidence>
<sequence length="391" mass="39659">MSRWIPGSAGWPRSSPSPRSSTSAGRPTGCTAGPASAPLHRAAAGDRLGLALVDFSWGPATATGVGSLPLTDRDEAARIAVGELPDFPHLPELPARGVGADMIGRAASLLVDLHVDLQPAGWRLVDRAGADERRAASFLGADVDALEIAAYGYQGPLKVQVAGPLTLAASVELNRGGALVSDGGARRDVAASLAEGVADFVAEVARRVPGASVVLQLDEPSLPAVLAGSIPTVSGFGRVRAVDTPEAVALLSSVVTAVSGAGVPVVVHCCAPSVPIGVVRSAGAVAVSLDVGVLGAADLEPLAEAVDAGLALWPGIVPSLRPSTPPSDRELAQRIVGLWRRLDQSPADMAARTVVTPSCGLAGADPDWARRAYILARTTGRAFADLVTEAS</sequence>
<feature type="domain" description="Cobalamin-independent methionine synthase MetE C-terminal/archaeal" evidence="2">
    <location>
        <begin position="60"/>
        <end position="373"/>
    </location>
</feature>
<dbReference type="GO" id="GO:0008270">
    <property type="term" value="F:zinc ion binding"/>
    <property type="evidence" value="ECO:0007669"/>
    <property type="project" value="InterPro"/>
</dbReference>
<accession>A0A4R4RGG4</accession>
<protein>
    <submittedName>
        <fullName evidence="3">Methionine synthase</fullName>
    </submittedName>
</protein>
<dbReference type="OrthoDB" id="5242426at2"/>
<evidence type="ECO:0000313" key="3">
    <source>
        <dbReference type="EMBL" id="TDC48370.1"/>
    </source>
</evidence>
<feature type="region of interest" description="Disordered" evidence="1">
    <location>
        <begin position="1"/>
        <end position="37"/>
    </location>
</feature>
<dbReference type="AlphaFoldDB" id="A0A4R4RGG4"/>
<evidence type="ECO:0000313" key="4">
    <source>
        <dbReference type="Proteomes" id="UP000295621"/>
    </source>
</evidence>